<dbReference type="EMBL" id="OIVN01000137">
    <property type="protein sequence ID" value="SPC74991.1"/>
    <property type="molecule type" value="Genomic_DNA"/>
</dbReference>
<dbReference type="InterPro" id="IPR005162">
    <property type="entry name" value="Retrotrans_gag_dom"/>
</dbReference>
<organism evidence="3">
    <name type="scientific">Fagus sylvatica</name>
    <name type="common">Beechnut</name>
    <dbReference type="NCBI Taxonomy" id="28930"/>
    <lineage>
        <taxon>Eukaryota</taxon>
        <taxon>Viridiplantae</taxon>
        <taxon>Streptophyta</taxon>
        <taxon>Embryophyta</taxon>
        <taxon>Tracheophyta</taxon>
        <taxon>Spermatophyta</taxon>
        <taxon>Magnoliopsida</taxon>
        <taxon>eudicotyledons</taxon>
        <taxon>Gunneridae</taxon>
        <taxon>Pentapetalae</taxon>
        <taxon>rosids</taxon>
        <taxon>fabids</taxon>
        <taxon>Fagales</taxon>
        <taxon>Fagaceae</taxon>
        <taxon>Fagus</taxon>
    </lineage>
</organism>
<dbReference type="PANTHER" id="PTHR33223">
    <property type="entry name" value="CCHC-TYPE DOMAIN-CONTAINING PROTEIN"/>
    <property type="match status" value="1"/>
</dbReference>
<dbReference type="EMBL" id="OIVN01000092">
    <property type="protein sequence ID" value="SPC74135.1"/>
    <property type="molecule type" value="Genomic_DNA"/>
</dbReference>
<proteinExistence type="predicted"/>
<gene>
    <name evidence="2" type="ORF">FSB_LOCUS2017</name>
    <name evidence="3" type="ORF">FSB_LOCUS2873</name>
</gene>
<feature type="domain" description="Retrotransposon gag" evidence="1">
    <location>
        <begin position="147"/>
        <end position="229"/>
    </location>
</feature>
<evidence type="ECO:0000313" key="3">
    <source>
        <dbReference type="EMBL" id="SPC74991.1"/>
    </source>
</evidence>
<evidence type="ECO:0000313" key="2">
    <source>
        <dbReference type="EMBL" id="SPC74135.1"/>
    </source>
</evidence>
<sequence>MVENSITMNEMFTLIEGFMKDMTSRMQRLEEIHQKLPITEEENIQNDLDMGKEEKIMYFDKTTVEAEELKKKVGRIHAAHMKSQGINDYLFSMGGIASEPIIQLPSKFSIPKTDRFTGIEDPKQHLLQYLSFVKMEGLNEQQMLYAFPLSLSGIATEWYYTLDAEKIKVWKELINLFMKQFAYNTMVDVTFKDLETMQQNDNETFPEFQARWRAKATKKMNPLAEKDQMNVEMKNLLPNKRHLKPVDPTPYPNLLPKNWDTSLYCHFHQKTGHNTNECIQLKHEIQDLIHQNVIIQPTREAKDVVISGCA</sequence>
<evidence type="ECO:0000259" key="1">
    <source>
        <dbReference type="Pfam" id="PF03732"/>
    </source>
</evidence>
<name>A0A2N9EJU0_FAGSY</name>
<accession>A0A2N9EJU0</accession>
<dbReference type="AlphaFoldDB" id="A0A2N9EJU0"/>
<protein>
    <recommendedName>
        <fullName evidence="1">Retrotransposon gag domain-containing protein</fullName>
    </recommendedName>
</protein>
<reference evidence="3" key="1">
    <citation type="submission" date="2018-02" db="EMBL/GenBank/DDBJ databases">
        <authorList>
            <person name="Cohen D.B."/>
            <person name="Kent A.D."/>
        </authorList>
    </citation>
    <scope>NUCLEOTIDE SEQUENCE</scope>
</reference>
<dbReference type="PANTHER" id="PTHR33223:SF8">
    <property type="entry name" value="OS04G0172440 PROTEIN"/>
    <property type="match status" value="1"/>
</dbReference>
<dbReference type="Pfam" id="PF03732">
    <property type="entry name" value="Retrotrans_gag"/>
    <property type="match status" value="1"/>
</dbReference>